<feature type="region of interest" description="Disordered" evidence="1">
    <location>
        <begin position="157"/>
        <end position="180"/>
    </location>
</feature>
<evidence type="ECO:0000313" key="4">
    <source>
        <dbReference type="Proteomes" id="UP000092154"/>
    </source>
</evidence>
<organism evidence="3 4">
    <name type="scientific">Rhizopogon vinicolor AM-OR11-026</name>
    <dbReference type="NCBI Taxonomy" id="1314800"/>
    <lineage>
        <taxon>Eukaryota</taxon>
        <taxon>Fungi</taxon>
        <taxon>Dikarya</taxon>
        <taxon>Basidiomycota</taxon>
        <taxon>Agaricomycotina</taxon>
        <taxon>Agaricomycetes</taxon>
        <taxon>Agaricomycetidae</taxon>
        <taxon>Boletales</taxon>
        <taxon>Suillineae</taxon>
        <taxon>Rhizopogonaceae</taxon>
        <taxon>Rhizopogon</taxon>
    </lineage>
</organism>
<reference evidence="3 4" key="1">
    <citation type="submission" date="2016-06" db="EMBL/GenBank/DDBJ databases">
        <title>Comparative genomics of the ectomycorrhizal sister species Rhizopogon vinicolor and Rhizopogon vesiculosus (Basidiomycota: Boletales) reveals a divergence of the mating type B locus.</title>
        <authorList>
            <consortium name="DOE Joint Genome Institute"/>
            <person name="Mujic A.B."/>
            <person name="Kuo A."/>
            <person name="Tritt A."/>
            <person name="Lipzen A."/>
            <person name="Chen C."/>
            <person name="Johnson J."/>
            <person name="Sharma A."/>
            <person name="Barry K."/>
            <person name="Grigoriev I.V."/>
            <person name="Spatafora J.W."/>
        </authorList>
    </citation>
    <scope>NUCLEOTIDE SEQUENCE [LARGE SCALE GENOMIC DNA]</scope>
    <source>
        <strain evidence="3 4">AM-OR11-026</strain>
    </source>
</reference>
<protein>
    <submittedName>
        <fullName evidence="3">Uncharacterized protein</fullName>
    </submittedName>
</protein>
<keyword evidence="2" id="KW-0812">Transmembrane</keyword>
<dbReference type="Proteomes" id="UP000092154">
    <property type="component" value="Unassembled WGS sequence"/>
</dbReference>
<name>A0A1B7N9E6_9AGAM</name>
<evidence type="ECO:0000256" key="2">
    <source>
        <dbReference type="SAM" id="Phobius"/>
    </source>
</evidence>
<feature type="transmembrane region" description="Helical" evidence="2">
    <location>
        <begin position="12"/>
        <end position="35"/>
    </location>
</feature>
<accession>A0A1B7N9E6</accession>
<dbReference type="AlphaFoldDB" id="A0A1B7N9E6"/>
<feature type="transmembrane region" description="Helical" evidence="2">
    <location>
        <begin position="56"/>
        <end position="75"/>
    </location>
</feature>
<dbReference type="EMBL" id="KV448179">
    <property type="protein sequence ID" value="OAX41481.1"/>
    <property type="molecule type" value="Genomic_DNA"/>
</dbReference>
<gene>
    <name evidence="3" type="ORF">K503DRAFT_489285</name>
</gene>
<keyword evidence="4" id="KW-1185">Reference proteome</keyword>
<keyword evidence="2" id="KW-1133">Transmembrane helix</keyword>
<evidence type="ECO:0000256" key="1">
    <source>
        <dbReference type="SAM" id="MobiDB-lite"/>
    </source>
</evidence>
<dbReference type="OrthoDB" id="2679643at2759"/>
<feature type="transmembrane region" description="Helical" evidence="2">
    <location>
        <begin position="87"/>
        <end position="106"/>
    </location>
</feature>
<sequence>MEHPNPSENPSIFTVLYVPAFIIHTVLFSLKIYRYMTSDRFQRRSSLLAGFLKEGLVMYACATGSLLSTIVTLSLTNPSHLDVYFTGLQGGVVVGATIVSVCHALLNIRSLSATLHVDPAWLLNHAELSRVQWTKGDREGEIFVELQPSRESQLPMVNISRTGPSDVMQPSDLGISTRSN</sequence>
<proteinExistence type="predicted"/>
<evidence type="ECO:0000313" key="3">
    <source>
        <dbReference type="EMBL" id="OAX41481.1"/>
    </source>
</evidence>
<dbReference type="InParanoid" id="A0A1B7N9E6"/>
<keyword evidence="2" id="KW-0472">Membrane</keyword>